<keyword evidence="3" id="KW-0539">Nucleus</keyword>
<dbReference type="InterPro" id="IPR012978">
    <property type="entry name" value="HEAT_RRP12"/>
</dbReference>
<gene>
    <name evidence="7" type="ORF">CANTEDRAFT_97869</name>
</gene>
<dbReference type="InterPro" id="IPR052087">
    <property type="entry name" value="RRP12"/>
</dbReference>
<evidence type="ECO:0000256" key="3">
    <source>
        <dbReference type="ARBA" id="ARBA00023242"/>
    </source>
</evidence>
<dbReference type="InterPro" id="IPR011989">
    <property type="entry name" value="ARM-like"/>
</dbReference>
<evidence type="ECO:0000259" key="6">
    <source>
        <dbReference type="Pfam" id="PF25772"/>
    </source>
</evidence>
<dbReference type="EMBL" id="GL996521">
    <property type="protein sequence ID" value="EGV63832.1"/>
    <property type="molecule type" value="Genomic_DNA"/>
</dbReference>
<dbReference type="Gene3D" id="1.25.10.10">
    <property type="entry name" value="Leucine-rich Repeat Variant"/>
    <property type="match status" value="2"/>
</dbReference>
<comment type="subcellular location">
    <subcellularLocation>
        <location evidence="1">Nucleus</location>
    </subcellularLocation>
</comment>
<protein>
    <submittedName>
        <fullName evidence="7">NUC173-domain-containing protein</fullName>
    </submittedName>
</protein>
<name>G3B4H7_CANTC</name>
<dbReference type="PANTHER" id="PTHR48287:SF1">
    <property type="entry name" value="ARM REPEAT SUPERFAMILY PROTEIN"/>
    <property type="match status" value="1"/>
</dbReference>
<organism evidence="8">
    <name type="scientific">Candida tenuis (strain ATCC 10573 / BCRC 21748 / CBS 615 / JCM 9827 / NBRC 10315 / NRRL Y-1498 / VKM Y-70)</name>
    <name type="common">Yeast</name>
    <name type="synonym">Yamadazyma tenuis</name>
    <dbReference type="NCBI Taxonomy" id="590646"/>
    <lineage>
        <taxon>Eukaryota</taxon>
        <taxon>Fungi</taxon>
        <taxon>Dikarya</taxon>
        <taxon>Ascomycota</taxon>
        <taxon>Saccharomycotina</taxon>
        <taxon>Pichiomycetes</taxon>
        <taxon>Debaryomycetaceae</taxon>
        <taxon>Yamadazyma</taxon>
    </lineage>
</organism>
<evidence type="ECO:0000256" key="4">
    <source>
        <dbReference type="SAM" id="MobiDB-lite"/>
    </source>
</evidence>
<evidence type="ECO:0000313" key="8">
    <source>
        <dbReference type="Proteomes" id="UP000000707"/>
    </source>
</evidence>
<dbReference type="KEGG" id="cten:18250719"/>
<feature type="region of interest" description="Disordered" evidence="4">
    <location>
        <begin position="1006"/>
        <end position="1026"/>
    </location>
</feature>
<feature type="compositionally biased region" description="Acidic residues" evidence="4">
    <location>
        <begin position="1040"/>
        <end position="1052"/>
    </location>
</feature>
<dbReference type="GO" id="GO:0005634">
    <property type="term" value="C:nucleus"/>
    <property type="evidence" value="ECO:0007669"/>
    <property type="project" value="UniProtKB-SubCell"/>
</dbReference>
<dbReference type="GeneID" id="18250719"/>
<feature type="compositionally biased region" description="Basic and acidic residues" evidence="4">
    <location>
        <begin position="1163"/>
        <end position="1176"/>
    </location>
</feature>
<feature type="compositionally biased region" description="Acidic residues" evidence="4">
    <location>
        <begin position="1151"/>
        <end position="1162"/>
    </location>
</feature>
<feature type="region of interest" description="Disordered" evidence="4">
    <location>
        <begin position="1040"/>
        <end position="1069"/>
    </location>
</feature>
<comment type="similarity">
    <text evidence="2">Belongs to the RRP12 family.</text>
</comment>
<feature type="domain" description="RRP12 HEAT" evidence="5">
    <location>
        <begin position="350"/>
        <end position="648"/>
    </location>
</feature>
<dbReference type="SUPFAM" id="SSF48371">
    <property type="entry name" value="ARM repeat"/>
    <property type="match status" value="1"/>
</dbReference>
<dbReference type="InterPro" id="IPR057860">
    <property type="entry name" value="HEAT_RRP12_N"/>
</dbReference>
<evidence type="ECO:0000259" key="5">
    <source>
        <dbReference type="Pfam" id="PF08161"/>
    </source>
</evidence>
<reference evidence="7 8" key="1">
    <citation type="journal article" date="2011" name="Proc. Natl. Acad. Sci. U.S.A.">
        <title>Comparative genomics of xylose-fermenting fungi for enhanced biofuel production.</title>
        <authorList>
            <person name="Wohlbach D.J."/>
            <person name="Kuo A."/>
            <person name="Sato T.K."/>
            <person name="Potts K.M."/>
            <person name="Salamov A.A."/>
            <person name="LaButti K.M."/>
            <person name="Sun H."/>
            <person name="Clum A."/>
            <person name="Pangilinan J.L."/>
            <person name="Lindquist E.A."/>
            <person name="Lucas S."/>
            <person name="Lapidus A."/>
            <person name="Jin M."/>
            <person name="Gunawan C."/>
            <person name="Balan V."/>
            <person name="Dale B.E."/>
            <person name="Jeffries T.W."/>
            <person name="Zinkel R."/>
            <person name="Barry K.W."/>
            <person name="Grigoriev I.V."/>
            <person name="Gasch A.P."/>
        </authorList>
    </citation>
    <scope>NUCLEOTIDE SEQUENCE [LARGE SCALE GENOMIC DNA]</scope>
    <source>
        <strain evidence="8">ATCC 10573 / BCRC 21748 / CBS 615 / JCM 9827 / NBRC 10315 / NRRL Y-1498 / VKM Y-70</strain>
    </source>
</reference>
<evidence type="ECO:0000256" key="1">
    <source>
        <dbReference type="ARBA" id="ARBA00004123"/>
    </source>
</evidence>
<dbReference type="InterPro" id="IPR016024">
    <property type="entry name" value="ARM-type_fold"/>
</dbReference>
<accession>G3B4H7</accession>
<dbReference type="AlphaFoldDB" id="G3B4H7"/>
<dbReference type="Pfam" id="PF08161">
    <property type="entry name" value="RRP12_HEAT"/>
    <property type="match status" value="1"/>
</dbReference>
<dbReference type="OrthoDB" id="2192888at2759"/>
<evidence type="ECO:0000256" key="2">
    <source>
        <dbReference type="ARBA" id="ARBA00007690"/>
    </source>
</evidence>
<dbReference type="STRING" id="590646.G3B4H7"/>
<evidence type="ECO:0000313" key="7">
    <source>
        <dbReference type="EMBL" id="EGV63832.1"/>
    </source>
</evidence>
<dbReference type="eggNOG" id="KOG1248">
    <property type="taxonomic scope" value="Eukaryota"/>
</dbReference>
<feature type="region of interest" description="Disordered" evidence="4">
    <location>
        <begin position="1085"/>
        <end position="1196"/>
    </location>
</feature>
<keyword evidence="8" id="KW-1185">Reference proteome</keyword>
<proteinExistence type="inferred from homology"/>
<dbReference type="PANTHER" id="PTHR48287">
    <property type="entry name" value="ARM REPEAT SUPERFAMILY PROTEIN"/>
    <property type="match status" value="1"/>
</dbReference>
<feature type="compositionally biased region" description="Basic residues" evidence="4">
    <location>
        <begin position="1182"/>
        <end position="1196"/>
    </location>
</feature>
<feature type="domain" description="RRP12 N-terminal HEAT" evidence="6">
    <location>
        <begin position="29"/>
        <end position="241"/>
    </location>
</feature>
<dbReference type="HOGENOM" id="CLU_003753_1_0_1"/>
<dbReference type="Pfam" id="PF25772">
    <property type="entry name" value="HEAT_RRP12_N"/>
    <property type="match status" value="1"/>
</dbReference>
<sequence>MATNNPDGGHSDELFEMENKLSKIRSQVNSKLDNQKHLAVILSAVEENLQDQKTEKTPVAYFVSFCSLLDQSISNDFIVDQGLATASSYFLDIVLPFTAKPLLVSKFGDILAKLAVPITSSDAEAPLVRSTIGALESLLLAQDYQRWTSNDSISPQRAMAGLLELTMDHRPKVRRRAQEAVSSILKNPPTSPNPMHPASTLCGKIALERLASILESNKSKHNKEVNAQIIHCLQLISSVTSSGSWPAKQIMPLCDVLLEVSKTNDQFIVSSAFSAFEGLFQSMNNVVNLERFSQVLDVIFDLKPAVNDLHLAASWLAVVAKASECFAALDASVYITKFSNIFHQVAAFLSSESKDIYSSASHCLTAITAAIPDEYLLQPSKQNGISPEVYESMDDLISGLADTIEKDLLTIKHQHAFKEILEFINESILKLRSRANPDLLGIVETIGDWRTTESEDFSHNKEAEDVLASAISVMGPEVVLGVLPLNLNSTTSPGRAWLLPLLRDNVRFANLGFYISEILPLVEFFQEKISNLNKDSVNVKIFQTIIDQIWSLLPPFCDLPKDLTVAFTDSFASQLTEVLYSNVESRANICNALRTLAESYITYSDEELSKDLLAQEELSIEQATVGLEYLASKASNVLSVLFNIFSSTSPDSRGFILETIDIYLMIVPKDELENTFNKVCGLLKNAMDEESTETQTKKKNTPSLSITMMDLIVAMAKYVPSSSHTALFSIFSSTISSKNPLMQKRSYRILTKLGEVSEGQNSIKQFANDIANVIISTIDDTQSSARATRLGAVNDLIEILPNDFLHFIPAVLQEIIMCTKDANERTRSLSYQVLIRMGEKMEQGGVISNSKVPGFDPATPDSEANLTEFFTMVSGGLAAQSPHMVSATITAVSCLVFEFKDKLPTDVLVELCSTVELFLTHNSREIAKSTIGFVKVEVLSLPEELVKANLGELLSKLMRWSHQHTGHFKVKVKHIVERLIRKFGYDEVEQAIPEEDRKLVANIKKTRTRAKRKQKEDGTGASEKQGKKFVSAYEEALYDSDVSDNDDSEDEVDTQRNKKSSQFIMESRDSPLDLLDRQAFAKISSSKPRKEVKRNYSERAETKNGKFVFNEKATSDPLSNKGSGIDAYLDAVKQGPIRGQKNRMKFKKDNADDDWSDDDEPPQETHHRPSKNDKFKGNARISKPKPKQKFKAKKKL</sequence>
<feature type="compositionally biased region" description="Basic and acidic residues" evidence="4">
    <location>
        <begin position="1093"/>
        <end position="1104"/>
    </location>
</feature>
<dbReference type="Proteomes" id="UP000000707">
    <property type="component" value="Unassembled WGS sequence"/>
</dbReference>